<dbReference type="PRINTS" id="PR00081">
    <property type="entry name" value="GDHRDH"/>
</dbReference>
<dbReference type="AlphaFoldDB" id="A0A4R2HL65"/>
<dbReference type="OrthoDB" id="1235794at2"/>
<dbReference type="InterPro" id="IPR002347">
    <property type="entry name" value="SDR_fam"/>
</dbReference>
<evidence type="ECO:0000313" key="6">
    <source>
        <dbReference type="Proteomes" id="UP000295684"/>
    </source>
</evidence>
<dbReference type="InterPro" id="IPR020904">
    <property type="entry name" value="Sc_DH/Rdtase_CS"/>
</dbReference>
<dbReference type="PANTHER" id="PTHR44196:SF2">
    <property type="entry name" value="SHORT-CHAIN DEHYDROGENASE-RELATED"/>
    <property type="match status" value="1"/>
</dbReference>
<comment type="similarity">
    <text evidence="1 3">Belongs to the short-chain dehydrogenases/reductases (SDR) family.</text>
</comment>
<dbReference type="PANTHER" id="PTHR44196">
    <property type="entry name" value="DEHYDROGENASE/REDUCTASE SDR FAMILY MEMBER 7B"/>
    <property type="match status" value="1"/>
</dbReference>
<proteinExistence type="inferred from homology"/>
<dbReference type="RefSeq" id="WP_132528939.1">
    <property type="nucleotide sequence ID" value="NZ_BMJO01000001.1"/>
</dbReference>
<keyword evidence="7" id="KW-1185">Reference proteome</keyword>
<dbReference type="EMBL" id="SLWO01000001">
    <property type="protein sequence ID" value="TCO30748.1"/>
    <property type="molecule type" value="Genomic_DNA"/>
</dbReference>
<dbReference type="GO" id="GO:0016020">
    <property type="term" value="C:membrane"/>
    <property type="evidence" value="ECO:0007669"/>
    <property type="project" value="TreeGrafter"/>
</dbReference>
<dbReference type="EMBL" id="BMJO01000001">
    <property type="protein sequence ID" value="GGE44721.1"/>
    <property type="molecule type" value="Genomic_DNA"/>
</dbReference>
<evidence type="ECO:0000313" key="5">
    <source>
        <dbReference type="EMBL" id="TCO30748.1"/>
    </source>
</evidence>
<organism evidence="5 6">
    <name type="scientific">Pedobacter psychrotolerans</name>
    <dbReference type="NCBI Taxonomy" id="1843235"/>
    <lineage>
        <taxon>Bacteria</taxon>
        <taxon>Pseudomonadati</taxon>
        <taxon>Bacteroidota</taxon>
        <taxon>Sphingobacteriia</taxon>
        <taxon>Sphingobacteriales</taxon>
        <taxon>Sphingobacteriaceae</taxon>
        <taxon>Pedobacter</taxon>
    </lineage>
</organism>
<dbReference type="Gene3D" id="3.40.50.720">
    <property type="entry name" value="NAD(P)-binding Rossmann-like Domain"/>
    <property type="match status" value="1"/>
</dbReference>
<dbReference type="Proteomes" id="UP000295684">
    <property type="component" value="Unassembled WGS sequence"/>
</dbReference>
<dbReference type="GO" id="GO:0016491">
    <property type="term" value="F:oxidoreductase activity"/>
    <property type="evidence" value="ECO:0007669"/>
    <property type="project" value="UniProtKB-KW"/>
</dbReference>
<dbReference type="Proteomes" id="UP000622648">
    <property type="component" value="Unassembled WGS sequence"/>
</dbReference>
<evidence type="ECO:0000256" key="2">
    <source>
        <dbReference type="ARBA" id="ARBA00023002"/>
    </source>
</evidence>
<reference evidence="7" key="2">
    <citation type="journal article" date="2019" name="Int. J. Syst. Evol. Microbiol.">
        <title>The Global Catalogue of Microorganisms (GCM) 10K type strain sequencing project: providing services to taxonomists for standard genome sequencing and annotation.</title>
        <authorList>
            <consortium name="The Broad Institute Genomics Platform"/>
            <consortium name="The Broad Institute Genome Sequencing Center for Infectious Disease"/>
            <person name="Wu L."/>
            <person name="Ma J."/>
        </authorList>
    </citation>
    <scope>NUCLEOTIDE SEQUENCE [LARGE SCALE GENOMIC DNA]</scope>
    <source>
        <strain evidence="7">CGMCC 1.15644</strain>
    </source>
</reference>
<sequence>MKNKSLKVTIITGASGGIGEAIANQLASRKKDLVLIARSTEKLKLQCESLMKRYGINAQFIAIDLAETDSALKVFKEVETRGLDVDMLVNNAGIGSSGDFVNQCLQSELNLIQLNICTLVALTHLFLPQMLAKKFGTVVNIASMTAFMPMPYMAIYAASKAFVRSFTQAISEECKPNGVHVLLFSPGLTKTNFNATAGLNDEKARGLRSDYRQANQTPEQVAGELIDALDKRRHFAISGRRNRIGAKILALLPDLMIARNIANGYRKRLKL</sequence>
<comment type="caution">
    <text evidence="5">The sequence shown here is derived from an EMBL/GenBank/DDBJ whole genome shotgun (WGS) entry which is preliminary data.</text>
</comment>
<protein>
    <submittedName>
        <fullName evidence="4">Dehydrogenase</fullName>
    </submittedName>
</protein>
<evidence type="ECO:0000256" key="1">
    <source>
        <dbReference type="ARBA" id="ARBA00006484"/>
    </source>
</evidence>
<gene>
    <name evidence="5" type="ORF">EV200_101186</name>
    <name evidence="4" type="ORF">GCM10011413_08570</name>
</gene>
<evidence type="ECO:0000256" key="3">
    <source>
        <dbReference type="RuleBase" id="RU000363"/>
    </source>
</evidence>
<accession>A0A4R2HL65</accession>
<dbReference type="Pfam" id="PF00106">
    <property type="entry name" value="adh_short"/>
    <property type="match status" value="1"/>
</dbReference>
<name>A0A4R2HL65_9SPHI</name>
<dbReference type="InterPro" id="IPR036291">
    <property type="entry name" value="NAD(P)-bd_dom_sf"/>
</dbReference>
<reference evidence="4" key="1">
    <citation type="journal article" date="2014" name="Int. J. Syst. Evol. Microbiol.">
        <title>Complete genome of a new Firmicutes species belonging to the dominant human colonic microbiota ('Ruminococcus bicirculans') reveals two chromosomes and a selective capacity to utilize plant glucans.</title>
        <authorList>
            <consortium name="NISC Comparative Sequencing Program"/>
            <person name="Wegmann U."/>
            <person name="Louis P."/>
            <person name="Goesmann A."/>
            <person name="Henrissat B."/>
            <person name="Duncan S.H."/>
            <person name="Flint H.J."/>
        </authorList>
    </citation>
    <scope>NUCLEOTIDE SEQUENCE</scope>
    <source>
        <strain evidence="4">CGMCC 1.15644</strain>
    </source>
</reference>
<dbReference type="SUPFAM" id="SSF51735">
    <property type="entry name" value="NAD(P)-binding Rossmann-fold domains"/>
    <property type="match status" value="1"/>
</dbReference>
<dbReference type="PROSITE" id="PS00061">
    <property type="entry name" value="ADH_SHORT"/>
    <property type="match status" value="1"/>
</dbReference>
<evidence type="ECO:0000313" key="4">
    <source>
        <dbReference type="EMBL" id="GGE44721.1"/>
    </source>
</evidence>
<dbReference type="PRINTS" id="PR00080">
    <property type="entry name" value="SDRFAMILY"/>
</dbReference>
<keyword evidence="2" id="KW-0560">Oxidoreductase</keyword>
<reference evidence="4" key="4">
    <citation type="submission" date="2024-05" db="EMBL/GenBank/DDBJ databases">
        <authorList>
            <person name="Sun Q."/>
            <person name="Zhou Y."/>
        </authorList>
    </citation>
    <scope>NUCLEOTIDE SEQUENCE</scope>
    <source>
        <strain evidence="4">CGMCC 1.15644</strain>
    </source>
</reference>
<evidence type="ECO:0000313" key="7">
    <source>
        <dbReference type="Proteomes" id="UP000622648"/>
    </source>
</evidence>
<dbReference type="PIRSF" id="PIRSF000126">
    <property type="entry name" value="11-beta-HSD1"/>
    <property type="match status" value="1"/>
</dbReference>
<reference evidence="5 6" key="3">
    <citation type="submission" date="2019-03" db="EMBL/GenBank/DDBJ databases">
        <title>Genomic Encyclopedia of Type Strains, Phase IV (KMG-IV): sequencing the most valuable type-strain genomes for metagenomic binning, comparative biology and taxonomic classification.</title>
        <authorList>
            <person name="Goeker M."/>
        </authorList>
    </citation>
    <scope>NUCLEOTIDE SEQUENCE [LARGE SCALE GENOMIC DNA]</scope>
    <source>
        <strain evidence="5 6">DSM 103236</strain>
    </source>
</reference>